<protein>
    <recommendedName>
        <fullName evidence="4">Metallothionein-like protein</fullName>
    </recommendedName>
</protein>
<sequence>MASCGGNCGCGPNCKCGSNCNCGGNKMYPGLAEERSTSTQTNILGVAPQQERREGFEAGQRSENGGCKCGPNCNCNPCNCK</sequence>
<comment type="function">
    <text evidence="4">Metallothioneins have a high content of cysteine residues that bind various heavy metals.</text>
</comment>
<evidence type="ECO:0000256" key="4">
    <source>
        <dbReference type="RuleBase" id="RU369052"/>
    </source>
</evidence>
<dbReference type="AlphaFoldDB" id="Q6J9F8"/>
<reference evidence="6" key="1">
    <citation type="journal article" date="2004" name="Physiol. Plantarum">
        <title>Towards transcript profiling of desiccation tolerance in the resurrection plant Xerophyta humilis: Construction of a 11 k cDNA set and microarray expression analysis of 424 cDNAs in response to dehydration.</title>
        <authorList>
            <person name="Collett H."/>
            <person name="Shen A."/>
            <person name="Gardner M."/>
            <person name="Farrant J.M."/>
            <person name="Denby K.J."/>
            <person name="Illing N."/>
        </authorList>
    </citation>
    <scope>NUCLEOTIDE SEQUENCE</scope>
</reference>
<keyword evidence="3 4" id="KW-0480">Metal-thiolate cluster</keyword>
<evidence type="ECO:0000256" key="1">
    <source>
        <dbReference type="ARBA" id="ARBA00005802"/>
    </source>
</evidence>
<evidence type="ECO:0000256" key="2">
    <source>
        <dbReference type="ARBA" id="ARBA00022723"/>
    </source>
</evidence>
<feature type="region of interest" description="Disordered" evidence="5">
    <location>
        <begin position="33"/>
        <end position="68"/>
    </location>
</feature>
<name>Q6J9F8_9LILI</name>
<accession>Q6J9F8</accession>
<evidence type="ECO:0000313" key="6">
    <source>
        <dbReference type="EMBL" id="AAT45000.1"/>
    </source>
</evidence>
<comment type="similarity">
    <text evidence="1 4">Belongs to the metallothionein superfamily. Type 15 family.</text>
</comment>
<evidence type="ECO:0000256" key="3">
    <source>
        <dbReference type="ARBA" id="ARBA00022851"/>
    </source>
</evidence>
<dbReference type="InterPro" id="IPR000347">
    <property type="entry name" value="Metalthion_15p"/>
</dbReference>
<dbReference type="Pfam" id="PF01439">
    <property type="entry name" value="Metallothio_2"/>
    <property type="match status" value="1"/>
</dbReference>
<keyword evidence="2 4" id="KW-0479">Metal-binding</keyword>
<evidence type="ECO:0000256" key="5">
    <source>
        <dbReference type="SAM" id="MobiDB-lite"/>
    </source>
</evidence>
<dbReference type="GO" id="GO:0046872">
    <property type="term" value="F:metal ion binding"/>
    <property type="evidence" value="ECO:0007669"/>
    <property type="project" value="UniProtKB-UniRule"/>
</dbReference>
<dbReference type="PANTHER" id="PTHR33543:SF33">
    <property type="entry name" value="METALLOTHIONEIN-LIKE PROTEIN 2B"/>
    <property type="match status" value="1"/>
</dbReference>
<dbReference type="PANTHER" id="PTHR33543">
    <property type="entry name" value="METALLOTHIONEIN-LIKE PROTEIN 2A"/>
    <property type="match status" value="1"/>
</dbReference>
<dbReference type="EMBL" id="AY566693">
    <property type="protein sequence ID" value="AAT45000.1"/>
    <property type="molecule type" value="mRNA"/>
</dbReference>
<proteinExistence type="evidence at transcript level"/>
<organism evidence="6">
    <name type="scientific">Xerophyta humilis</name>
    <dbReference type="NCBI Taxonomy" id="211604"/>
    <lineage>
        <taxon>Eukaryota</taxon>
        <taxon>Viridiplantae</taxon>
        <taxon>Streptophyta</taxon>
        <taxon>Embryophyta</taxon>
        <taxon>Tracheophyta</taxon>
        <taxon>Spermatophyta</taxon>
        <taxon>Magnoliopsida</taxon>
        <taxon>Liliopsida</taxon>
        <taxon>Pandanales</taxon>
        <taxon>Velloziaceae</taxon>
        <taxon>Xerophyta</taxon>
    </lineage>
</organism>